<evidence type="ECO:0000313" key="1">
    <source>
        <dbReference type="EMBL" id="AOH84364.1"/>
    </source>
</evidence>
<dbReference type="InterPro" id="IPR036390">
    <property type="entry name" value="WH_DNA-bd_sf"/>
</dbReference>
<dbReference type="OrthoDB" id="7594920at2"/>
<gene>
    <name evidence="1" type="ORF">AWL63_10710</name>
</gene>
<dbReference type="AlphaFoldDB" id="A0A1B3ZAA5"/>
<dbReference type="InterPro" id="IPR036388">
    <property type="entry name" value="WH-like_DNA-bd_sf"/>
</dbReference>
<keyword evidence="2" id="KW-1185">Reference proteome</keyword>
<name>A0A1B3ZAA5_9SPHN</name>
<dbReference type="KEGG" id="span:AWL63_10710"/>
<accession>A0A1B3ZAA5</accession>
<reference evidence="1 2" key="1">
    <citation type="submission" date="2016-01" db="EMBL/GenBank/DDBJ databases">
        <title>Complete genome and mega plasmid sequence of Sphingomonas panacis DCY99 elicits systemic resistance in rice to Xanthomonas oryzae.</title>
        <authorList>
            <person name="Kim Y.J."/>
            <person name="Yang D.C."/>
            <person name="Sing P."/>
        </authorList>
    </citation>
    <scope>NUCLEOTIDE SEQUENCE [LARGE SCALE GENOMIC DNA]</scope>
    <source>
        <strain evidence="1 2">DCY99</strain>
    </source>
</reference>
<dbReference type="EMBL" id="CP014168">
    <property type="protein sequence ID" value="AOH84364.1"/>
    <property type="molecule type" value="Genomic_DNA"/>
</dbReference>
<dbReference type="STRING" id="1560345.AWL63_10710"/>
<dbReference type="Proteomes" id="UP000094256">
    <property type="component" value="Chromosome"/>
</dbReference>
<protein>
    <recommendedName>
        <fullName evidence="3">HTH marR-type domain-containing protein</fullName>
    </recommendedName>
</protein>
<dbReference type="Gene3D" id="1.10.10.10">
    <property type="entry name" value="Winged helix-like DNA-binding domain superfamily/Winged helix DNA-binding domain"/>
    <property type="match status" value="1"/>
</dbReference>
<proteinExistence type="predicted"/>
<evidence type="ECO:0008006" key="3">
    <source>
        <dbReference type="Google" id="ProtNLM"/>
    </source>
</evidence>
<dbReference type="RefSeq" id="WP_083224633.1">
    <property type="nucleotide sequence ID" value="NZ_CP014168.1"/>
</dbReference>
<dbReference type="SUPFAM" id="SSF46785">
    <property type="entry name" value="Winged helix' DNA-binding domain"/>
    <property type="match status" value="1"/>
</dbReference>
<organism evidence="1 2">
    <name type="scientific">Sphingomonas panacis</name>
    <dbReference type="NCBI Taxonomy" id="1560345"/>
    <lineage>
        <taxon>Bacteria</taxon>
        <taxon>Pseudomonadati</taxon>
        <taxon>Pseudomonadota</taxon>
        <taxon>Alphaproteobacteria</taxon>
        <taxon>Sphingomonadales</taxon>
        <taxon>Sphingomonadaceae</taxon>
        <taxon>Sphingomonas</taxon>
    </lineage>
</organism>
<sequence length="133" mass="15004">MKMEIEPTGELWNSVSRGSNLNIHAQTLAYARKKYALRRRRSVILSEVADLFHDPAWDILLDLFIAAETNAQISVTSACIASGVPSTTALRTLATMEKRGILKGQSDRDDARRRFVSLSDTMREKMRTLLIPR</sequence>
<evidence type="ECO:0000313" key="2">
    <source>
        <dbReference type="Proteomes" id="UP000094256"/>
    </source>
</evidence>